<dbReference type="Proteomes" id="UP001178507">
    <property type="component" value="Unassembled WGS sequence"/>
</dbReference>
<feature type="region of interest" description="Disordered" evidence="1">
    <location>
        <begin position="167"/>
        <end position="198"/>
    </location>
</feature>
<organism evidence="3 4">
    <name type="scientific">Effrenium voratum</name>
    <dbReference type="NCBI Taxonomy" id="2562239"/>
    <lineage>
        <taxon>Eukaryota</taxon>
        <taxon>Sar</taxon>
        <taxon>Alveolata</taxon>
        <taxon>Dinophyceae</taxon>
        <taxon>Suessiales</taxon>
        <taxon>Symbiodiniaceae</taxon>
        <taxon>Effrenium</taxon>
    </lineage>
</organism>
<keyword evidence="2" id="KW-0472">Membrane</keyword>
<evidence type="ECO:0000256" key="2">
    <source>
        <dbReference type="SAM" id="Phobius"/>
    </source>
</evidence>
<feature type="compositionally biased region" description="Basic and acidic residues" evidence="1">
    <location>
        <begin position="59"/>
        <end position="72"/>
    </location>
</feature>
<feature type="compositionally biased region" description="Polar residues" evidence="1">
    <location>
        <begin position="177"/>
        <end position="190"/>
    </location>
</feature>
<evidence type="ECO:0000256" key="1">
    <source>
        <dbReference type="SAM" id="MobiDB-lite"/>
    </source>
</evidence>
<proteinExistence type="predicted"/>
<feature type="region of interest" description="Disordered" evidence="1">
    <location>
        <begin position="225"/>
        <end position="287"/>
    </location>
</feature>
<sequence length="390" mass="42027">METTSSPSSDTSLPALLSSNYQGTEHLGVAGGLAAGVGIVLAIWLATIPKRLTARTAKGKLDMEEPEAKAEAEAEDEGRWALPVQETSAEQVTEGSAHPEGLASPALQLRELHQSRAGAMKPATETSVWSLPDFRRAEASPAWRLREFRVLDVEDGEEDLHRQDLTLAPDSPDAQHSAVQSFGNQASQEPPTQPADMNRASPAFQLRDLRVHLEADGEAVEEVPLTHPGRSGARPEISAFGARGVSPSPALQVNALSSARRENRELPTDAAHPPTGALPDTSRERSKTALRLSDLRSSLAAHRHSREELENCVAGFVRSDELLGCITQTEESQALLARRVADAIQDEAARPELDNDRQQVKRPYVLSVALKSLAQPDAEIAAAPSLYLET</sequence>
<keyword evidence="2" id="KW-0812">Transmembrane</keyword>
<reference evidence="3" key="1">
    <citation type="submission" date="2023-08" db="EMBL/GenBank/DDBJ databases">
        <authorList>
            <person name="Chen Y."/>
            <person name="Shah S."/>
            <person name="Dougan E. K."/>
            <person name="Thang M."/>
            <person name="Chan C."/>
        </authorList>
    </citation>
    <scope>NUCLEOTIDE SEQUENCE</scope>
</reference>
<keyword evidence="2" id="KW-1133">Transmembrane helix</keyword>
<accession>A0AA36NE47</accession>
<protein>
    <submittedName>
        <fullName evidence="3">Uncharacterized protein</fullName>
    </submittedName>
</protein>
<feature type="region of interest" description="Disordered" evidence="1">
    <location>
        <begin position="59"/>
        <end position="81"/>
    </location>
</feature>
<evidence type="ECO:0000313" key="4">
    <source>
        <dbReference type="Proteomes" id="UP001178507"/>
    </source>
</evidence>
<gene>
    <name evidence="3" type="ORF">EVOR1521_LOCUS30372</name>
</gene>
<dbReference type="EMBL" id="CAUJNA010003758">
    <property type="protein sequence ID" value="CAJ1409205.1"/>
    <property type="molecule type" value="Genomic_DNA"/>
</dbReference>
<feature type="transmembrane region" description="Helical" evidence="2">
    <location>
        <begin position="27"/>
        <end position="48"/>
    </location>
</feature>
<dbReference type="AlphaFoldDB" id="A0AA36NE47"/>
<evidence type="ECO:0000313" key="3">
    <source>
        <dbReference type="EMBL" id="CAJ1409205.1"/>
    </source>
</evidence>
<comment type="caution">
    <text evidence="3">The sequence shown here is derived from an EMBL/GenBank/DDBJ whole genome shotgun (WGS) entry which is preliminary data.</text>
</comment>
<keyword evidence="4" id="KW-1185">Reference proteome</keyword>
<name>A0AA36NE47_9DINO</name>